<dbReference type="Proteomes" id="UP000063699">
    <property type="component" value="Chromosome"/>
</dbReference>
<reference evidence="1 2" key="1">
    <citation type="submission" date="2015-07" db="EMBL/GenBank/DDBJ databases">
        <title>Genome sequencing of Kibdelosporangium phytohabitans.</title>
        <authorList>
            <person name="Qin S."/>
            <person name="Xing K."/>
        </authorList>
    </citation>
    <scope>NUCLEOTIDE SEQUENCE [LARGE SCALE GENOMIC DNA]</scope>
    <source>
        <strain evidence="1 2">KLBMP1111</strain>
    </source>
</reference>
<evidence type="ECO:0008006" key="3">
    <source>
        <dbReference type="Google" id="ProtNLM"/>
    </source>
</evidence>
<evidence type="ECO:0000313" key="2">
    <source>
        <dbReference type="Proteomes" id="UP000063699"/>
    </source>
</evidence>
<dbReference type="Pfam" id="PF18143">
    <property type="entry name" value="HAD_SAK_2"/>
    <property type="match status" value="1"/>
</dbReference>
<keyword evidence="2" id="KW-1185">Reference proteome</keyword>
<organism evidence="1 2">
    <name type="scientific">Kibdelosporangium phytohabitans</name>
    <dbReference type="NCBI Taxonomy" id="860235"/>
    <lineage>
        <taxon>Bacteria</taxon>
        <taxon>Bacillati</taxon>
        <taxon>Actinomycetota</taxon>
        <taxon>Actinomycetes</taxon>
        <taxon>Pseudonocardiales</taxon>
        <taxon>Pseudonocardiaceae</taxon>
        <taxon>Kibdelosporangium</taxon>
    </lineage>
</organism>
<proteinExistence type="predicted"/>
<dbReference type="KEGG" id="kphy:AOZ06_29100"/>
<dbReference type="AlphaFoldDB" id="A0A0N9HY81"/>
<name>A0A0N9HY81_9PSEU</name>
<dbReference type="STRING" id="860235.AOZ06_29100"/>
<dbReference type="OrthoDB" id="5124141at2"/>
<dbReference type="EMBL" id="CP012752">
    <property type="protein sequence ID" value="ALG10410.1"/>
    <property type="molecule type" value="Genomic_DNA"/>
</dbReference>
<gene>
    <name evidence="1" type="ORF">AOZ06_29100</name>
</gene>
<evidence type="ECO:0000313" key="1">
    <source>
        <dbReference type="EMBL" id="ALG10410.1"/>
    </source>
</evidence>
<sequence>MTGSRQRPLLFLDVDGPLIPFGAPSGQYSTYLSDLDSLTSSSNPLLARLYPGHGPRLATLPCDLVWATTWAAEANECLSPRLGLPQLPVVDWPETSEFEEGDERHGLHWKTRALVGWAAGRPFAWVDDEITATDREWVRAHHRAPALLHRVDARHGLVDADYTALAEWLRKA</sequence>
<protein>
    <recommendedName>
        <fullName evidence="3">Secreted protein</fullName>
    </recommendedName>
</protein>
<accession>A0A0N9HY81</accession>